<dbReference type="GO" id="GO:0003779">
    <property type="term" value="F:actin binding"/>
    <property type="evidence" value="ECO:0007669"/>
    <property type="project" value="InterPro"/>
</dbReference>
<evidence type="ECO:0000313" key="3">
    <source>
        <dbReference type="EMBL" id="GBG28715.1"/>
    </source>
</evidence>
<dbReference type="GO" id="GO:0008179">
    <property type="term" value="F:adenylate cyclase binding"/>
    <property type="evidence" value="ECO:0007669"/>
    <property type="project" value="TreeGrafter"/>
</dbReference>
<dbReference type="Gene3D" id="2.160.20.70">
    <property type="match status" value="1"/>
</dbReference>
<comment type="similarity">
    <text evidence="1">Belongs to the CAP family.</text>
</comment>
<dbReference type="GO" id="GO:0019933">
    <property type="term" value="P:cAMP-mediated signaling"/>
    <property type="evidence" value="ECO:0007669"/>
    <property type="project" value="TreeGrafter"/>
</dbReference>
<gene>
    <name evidence="3" type="ORF">FCC1311_049362</name>
</gene>
<dbReference type="GO" id="GO:0005737">
    <property type="term" value="C:cytoplasm"/>
    <property type="evidence" value="ECO:0007669"/>
    <property type="project" value="TreeGrafter"/>
</dbReference>
<dbReference type="OrthoDB" id="1601at2759"/>
<dbReference type="AlphaFoldDB" id="A0A2R5GDS2"/>
<proteinExistence type="inferred from homology"/>
<feature type="domain" description="C-CAP/cofactor C-like" evidence="2">
    <location>
        <begin position="40"/>
        <end position="173"/>
    </location>
</feature>
<dbReference type="PANTHER" id="PTHR10652:SF0">
    <property type="entry name" value="ADENYLYL CYCLASE-ASSOCIATED PROTEIN"/>
    <property type="match status" value="1"/>
</dbReference>
<dbReference type="InterPro" id="IPR006599">
    <property type="entry name" value="CARP_motif"/>
</dbReference>
<dbReference type="EMBL" id="BEYU01000047">
    <property type="protein sequence ID" value="GBG28715.1"/>
    <property type="molecule type" value="Genomic_DNA"/>
</dbReference>
<dbReference type="PANTHER" id="PTHR10652">
    <property type="entry name" value="ADENYLYL CYCLASE-ASSOCIATED PROTEIN"/>
    <property type="match status" value="1"/>
</dbReference>
<name>A0A2R5GDS2_9STRA</name>
<organism evidence="3 4">
    <name type="scientific">Hondaea fermentalgiana</name>
    <dbReference type="NCBI Taxonomy" id="2315210"/>
    <lineage>
        <taxon>Eukaryota</taxon>
        <taxon>Sar</taxon>
        <taxon>Stramenopiles</taxon>
        <taxon>Bigyra</taxon>
        <taxon>Labyrinthulomycetes</taxon>
        <taxon>Thraustochytrida</taxon>
        <taxon>Thraustochytriidae</taxon>
        <taxon>Hondaea</taxon>
    </lineage>
</organism>
<dbReference type="Proteomes" id="UP000241890">
    <property type="component" value="Unassembled WGS sequence"/>
</dbReference>
<comment type="caution">
    <text evidence="3">The sequence shown here is derived from an EMBL/GenBank/DDBJ whole genome shotgun (WGS) entry which is preliminary data.</text>
</comment>
<evidence type="ECO:0000313" key="4">
    <source>
        <dbReference type="Proteomes" id="UP000241890"/>
    </source>
</evidence>
<dbReference type="InParanoid" id="A0A2R5GDS2"/>
<protein>
    <submittedName>
        <fullName evidence="3">Adenylyl cyclase-associated protein</fullName>
    </submittedName>
</protein>
<dbReference type="SMART" id="SM00673">
    <property type="entry name" value="CARP"/>
    <property type="match status" value="2"/>
</dbReference>
<keyword evidence="4" id="KW-1185">Reference proteome</keyword>
<sequence>MGCVQSKEAQALEAKAKMAAVPGPANAIALTSSNKGFGSKAVLRGNQWTVENVGDGRVDVAVQKTTHVVAVRDCKGSDIFLSGKCATVQLDSSSRVSLYVENVIGNVEISNCKSVKVYVNGVVPCITIDKSDGVLVELSKECASNPNFMIVAANSSEMNCAFEFKGEMREVPIPEQFVHKLVDNKKVETSVSSLYH</sequence>
<dbReference type="GO" id="GO:0007015">
    <property type="term" value="P:actin filament organization"/>
    <property type="evidence" value="ECO:0007669"/>
    <property type="project" value="TreeGrafter"/>
</dbReference>
<evidence type="ECO:0000256" key="1">
    <source>
        <dbReference type="ARBA" id="ARBA00007659"/>
    </source>
</evidence>
<dbReference type="SUPFAM" id="SSF69340">
    <property type="entry name" value="C-terminal domain of adenylylcyclase associated protein"/>
    <property type="match status" value="1"/>
</dbReference>
<dbReference type="InterPro" id="IPR036223">
    <property type="entry name" value="CAP_C_sf"/>
</dbReference>
<dbReference type="InterPro" id="IPR017901">
    <property type="entry name" value="C-CAP_CF_C-like"/>
</dbReference>
<accession>A0A2R5GDS2</accession>
<dbReference type="InterPro" id="IPR016098">
    <property type="entry name" value="CAP/MinC_C"/>
</dbReference>
<dbReference type="InterPro" id="IPR001837">
    <property type="entry name" value="Adenylate_cyclase-assoc_CAP"/>
</dbReference>
<dbReference type="InterPro" id="IPR013912">
    <property type="entry name" value="Adenylate_cyclase-assoc_CAP_C"/>
</dbReference>
<evidence type="ECO:0000259" key="2">
    <source>
        <dbReference type="PROSITE" id="PS51329"/>
    </source>
</evidence>
<dbReference type="PROSITE" id="PS51329">
    <property type="entry name" value="C_CAP_COFACTOR_C"/>
    <property type="match status" value="1"/>
</dbReference>
<reference evidence="3 4" key="1">
    <citation type="submission" date="2017-12" db="EMBL/GenBank/DDBJ databases">
        <title>Sequencing, de novo assembly and annotation of complete genome of a new Thraustochytrid species, strain FCC1311.</title>
        <authorList>
            <person name="Sedici K."/>
            <person name="Godart F."/>
            <person name="Aiese Cigliano R."/>
            <person name="Sanseverino W."/>
            <person name="Barakat M."/>
            <person name="Ortet P."/>
            <person name="Marechal E."/>
            <person name="Cagnac O."/>
            <person name="Amato A."/>
        </authorList>
    </citation>
    <scope>NUCLEOTIDE SEQUENCE [LARGE SCALE GENOMIC DNA]</scope>
</reference>
<dbReference type="Pfam" id="PF08603">
    <property type="entry name" value="CAP_C"/>
    <property type="match status" value="1"/>
</dbReference>